<dbReference type="AlphaFoldDB" id="A0A016V9G7"/>
<gene>
    <name evidence="1" type="primary">Acey_s0014.g2216</name>
    <name evidence="1" type="ORF">Y032_0014g2216</name>
</gene>
<organism evidence="1 2">
    <name type="scientific">Ancylostoma ceylanicum</name>
    <dbReference type="NCBI Taxonomy" id="53326"/>
    <lineage>
        <taxon>Eukaryota</taxon>
        <taxon>Metazoa</taxon>
        <taxon>Ecdysozoa</taxon>
        <taxon>Nematoda</taxon>
        <taxon>Chromadorea</taxon>
        <taxon>Rhabditida</taxon>
        <taxon>Rhabditina</taxon>
        <taxon>Rhabditomorpha</taxon>
        <taxon>Strongyloidea</taxon>
        <taxon>Ancylostomatidae</taxon>
        <taxon>Ancylostomatinae</taxon>
        <taxon>Ancylostoma</taxon>
    </lineage>
</organism>
<reference evidence="2" key="1">
    <citation type="journal article" date="2015" name="Nat. Genet.">
        <title>The genome and transcriptome of the zoonotic hookworm Ancylostoma ceylanicum identify infection-specific gene families.</title>
        <authorList>
            <person name="Schwarz E.M."/>
            <person name="Hu Y."/>
            <person name="Antoshechkin I."/>
            <person name="Miller M.M."/>
            <person name="Sternberg P.W."/>
            <person name="Aroian R.V."/>
        </authorList>
    </citation>
    <scope>NUCLEOTIDE SEQUENCE</scope>
    <source>
        <strain evidence="2">HY135</strain>
    </source>
</reference>
<proteinExistence type="predicted"/>
<dbReference type="EMBL" id="JARK01001350">
    <property type="protein sequence ID" value="EYC23921.1"/>
    <property type="molecule type" value="Genomic_DNA"/>
</dbReference>
<evidence type="ECO:0000313" key="2">
    <source>
        <dbReference type="Proteomes" id="UP000024635"/>
    </source>
</evidence>
<sequence length="68" mass="8264">MRHLPPVRPFCVSNFRKEEQPNMVQKIHSLFKRLSGYVIRLVQKKWRDFGLTTFLLHNSNRRQPRQTT</sequence>
<evidence type="ECO:0000313" key="1">
    <source>
        <dbReference type="EMBL" id="EYC23921.1"/>
    </source>
</evidence>
<accession>A0A016V9G7</accession>
<name>A0A016V9G7_9BILA</name>
<protein>
    <submittedName>
        <fullName evidence="1">Uncharacterized protein</fullName>
    </submittedName>
</protein>
<comment type="caution">
    <text evidence="1">The sequence shown here is derived from an EMBL/GenBank/DDBJ whole genome shotgun (WGS) entry which is preliminary data.</text>
</comment>
<dbReference type="Proteomes" id="UP000024635">
    <property type="component" value="Unassembled WGS sequence"/>
</dbReference>
<keyword evidence="2" id="KW-1185">Reference proteome</keyword>